<reference evidence="3" key="1">
    <citation type="submission" date="2022-01" db="EMBL/GenBank/DDBJ databases">
        <authorList>
            <person name="King R."/>
        </authorList>
    </citation>
    <scope>NUCLEOTIDE SEQUENCE</scope>
</reference>
<evidence type="ECO:0000313" key="3">
    <source>
        <dbReference type="EMBL" id="CAH1406113.1"/>
    </source>
</evidence>
<accession>A0A9P0HQ67</accession>
<organism evidence="3 4">
    <name type="scientific">Nezara viridula</name>
    <name type="common">Southern green stink bug</name>
    <name type="synonym">Cimex viridulus</name>
    <dbReference type="NCBI Taxonomy" id="85310"/>
    <lineage>
        <taxon>Eukaryota</taxon>
        <taxon>Metazoa</taxon>
        <taxon>Ecdysozoa</taxon>
        <taxon>Arthropoda</taxon>
        <taxon>Hexapoda</taxon>
        <taxon>Insecta</taxon>
        <taxon>Pterygota</taxon>
        <taxon>Neoptera</taxon>
        <taxon>Paraneoptera</taxon>
        <taxon>Hemiptera</taxon>
        <taxon>Heteroptera</taxon>
        <taxon>Panheteroptera</taxon>
        <taxon>Pentatomomorpha</taxon>
        <taxon>Pentatomoidea</taxon>
        <taxon>Pentatomidae</taxon>
        <taxon>Pentatominae</taxon>
        <taxon>Nezara</taxon>
    </lineage>
</organism>
<keyword evidence="1" id="KW-0472">Membrane</keyword>
<evidence type="ECO:0000313" key="4">
    <source>
        <dbReference type="Proteomes" id="UP001152798"/>
    </source>
</evidence>
<proteinExistence type="predicted"/>
<keyword evidence="1" id="KW-0812">Transmembrane</keyword>
<feature type="transmembrane region" description="Helical" evidence="1">
    <location>
        <begin position="354"/>
        <end position="378"/>
    </location>
</feature>
<dbReference type="EMBL" id="OV725082">
    <property type="protein sequence ID" value="CAH1406113.1"/>
    <property type="molecule type" value="Genomic_DNA"/>
</dbReference>
<dbReference type="Proteomes" id="UP001152798">
    <property type="component" value="Chromosome 6"/>
</dbReference>
<keyword evidence="1" id="KW-1133">Transmembrane helix</keyword>
<name>A0A9P0HQ67_NEZVI</name>
<keyword evidence="4" id="KW-1185">Reference proteome</keyword>
<sequence>MKKRAGFESVWTGWLLVVLYSSPSSAASEGCTTACETPNVRTVLFKQTDLVKDCWSDEELTLLYTRRLMQELIPKRVPCRIPLLLEYMKLTLESARDVACSVRAHRLIMLAISDAFGGYLQAYGIPITNSKYYEGTVSYCTARQVNELQSAYRKTLDTDGGGWTGPVYVRRSKNVQPFVVSSFKSACCSNLITNSDLGKNSAFCNGGNDNGNQQPDRIPLPFLDDLANPRAVAVPFREKSLYSLFSRNSSDILLRYYSNALRCLGPPPDQACNDVSASPLAGQFLDSYHSWLCKAVVPHLHDEIWYPGFGGVYRILEAMTQRGLSKCDDGLGPLSDNFALRLDENCECETTSPLFYLAAVLALILLFWIIVCLLCCLIKCCASSSESETSSSTSTTSSGAFINTLATLYCDTKDNNEAKGCKSSCSTPLLLDKR</sequence>
<feature type="signal peptide" evidence="2">
    <location>
        <begin position="1"/>
        <end position="26"/>
    </location>
</feature>
<evidence type="ECO:0000256" key="2">
    <source>
        <dbReference type="SAM" id="SignalP"/>
    </source>
</evidence>
<evidence type="ECO:0000256" key="1">
    <source>
        <dbReference type="SAM" id="Phobius"/>
    </source>
</evidence>
<dbReference type="OrthoDB" id="6614503at2759"/>
<dbReference type="AlphaFoldDB" id="A0A9P0HQ67"/>
<feature type="chain" id="PRO_5040449912" evidence="2">
    <location>
        <begin position="27"/>
        <end position="434"/>
    </location>
</feature>
<protein>
    <submittedName>
        <fullName evidence="3">Uncharacterized protein</fullName>
    </submittedName>
</protein>
<gene>
    <name evidence="3" type="ORF">NEZAVI_LOCUS14127</name>
</gene>
<keyword evidence="2" id="KW-0732">Signal</keyword>